<evidence type="ECO:0000313" key="2">
    <source>
        <dbReference type="Proteomes" id="UP000198324"/>
    </source>
</evidence>
<proteinExistence type="predicted"/>
<accession>A0A239BXH1</accession>
<protein>
    <submittedName>
        <fullName evidence="1">Uncharacterized protein</fullName>
    </submittedName>
</protein>
<dbReference type="Proteomes" id="UP000198324">
    <property type="component" value="Unassembled WGS sequence"/>
</dbReference>
<dbReference type="AlphaFoldDB" id="A0A239BXH1"/>
<dbReference type="RefSeq" id="WP_089275059.1">
    <property type="nucleotide sequence ID" value="NZ_FZOC01000006.1"/>
</dbReference>
<evidence type="ECO:0000313" key="1">
    <source>
        <dbReference type="EMBL" id="SNS12755.1"/>
    </source>
</evidence>
<sequence length="193" mass="20690">MATSVIEICNNALTDLGEEAIASLGDNTKAARLCNQRWPAVRDAVLRAHPWNCALAQAELAASATSPAWRHAAAYPLPADCLRVLEACVGGSPLDEWEAQAGAVHCDAQGPLQLLYIRRVDDPRLYDPLLCETLTARLAATLAYPLTASTSLAQSFWGQYADKLREARGVDAREAAPPMAPAPTTWLAAKLGR</sequence>
<dbReference type="OrthoDB" id="7278537at2"/>
<organism evidence="1 2">
    <name type="scientific">Humidesulfovibrio mexicanus</name>
    <dbReference type="NCBI Taxonomy" id="147047"/>
    <lineage>
        <taxon>Bacteria</taxon>
        <taxon>Pseudomonadati</taxon>
        <taxon>Thermodesulfobacteriota</taxon>
        <taxon>Desulfovibrionia</taxon>
        <taxon>Desulfovibrionales</taxon>
        <taxon>Desulfovibrionaceae</taxon>
        <taxon>Humidesulfovibrio</taxon>
    </lineage>
</organism>
<reference evidence="1 2" key="1">
    <citation type="submission" date="2017-06" db="EMBL/GenBank/DDBJ databases">
        <authorList>
            <person name="Kim H.J."/>
            <person name="Triplett B.A."/>
        </authorList>
    </citation>
    <scope>NUCLEOTIDE SEQUENCE [LARGE SCALE GENOMIC DNA]</scope>
    <source>
        <strain evidence="1 2">DSM 13116</strain>
    </source>
</reference>
<gene>
    <name evidence="1" type="ORF">SAMN04488503_2867</name>
</gene>
<dbReference type="EMBL" id="FZOC01000006">
    <property type="protein sequence ID" value="SNS12755.1"/>
    <property type="molecule type" value="Genomic_DNA"/>
</dbReference>
<name>A0A239BXH1_9BACT</name>
<keyword evidence="2" id="KW-1185">Reference proteome</keyword>